<protein>
    <recommendedName>
        <fullName evidence="2">DUF7795 domain-containing protein</fullName>
    </recommendedName>
</protein>
<feature type="compositionally biased region" description="Polar residues" evidence="1">
    <location>
        <begin position="1"/>
        <end position="13"/>
    </location>
</feature>
<name>A0AAV7E0R0_ARIFI</name>
<accession>A0AAV7E0R0</accession>
<dbReference type="PANTHER" id="PTHR35305:SF2">
    <property type="entry name" value="FAD-BINDING PROTEIN"/>
    <property type="match status" value="1"/>
</dbReference>
<keyword evidence="4" id="KW-1185">Reference proteome</keyword>
<proteinExistence type="predicted"/>
<sequence length="365" mass="41524">MIAKRNCSSLSDNTRPRSDARGRKQLQQRQKNGKHLSLPTVKIRDLSFSSVSSSAELVPCRDQCEDALLYQALCCALLNQSLNFLSSPFNSLSSYVEGTLIVGGARVSVSASESSTCKNTEYVMAAVMCQGHDIECEEKDMPSELASKAQRLFMDFMKRIVKFDELATIGSKLIAGFRRELESFRRPPLHKTSELVDRIIETNVTERMKRYVAAGCRHVYDAAQNVNKLSACIQGLQDHLVRVELLLHELEYVSADVAGLLTSSKETSHSSVHNNIWCNKDDAEPYHHRCLQMPEYAVIMRIVLNMYELDYKMQEMVVESLNYNSSPEELDSYCLMWDLRPHINEEMLHQAWKLIPENCQQSLNT</sequence>
<reference evidence="3 4" key="1">
    <citation type="submission" date="2021-07" db="EMBL/GenBank/DDBJ databases">
        <title>The Aristolochia fimbriata genome: insights into angiosperm evolution, floral development and chemical biosynthesis.</title>
        <authorList>
            <person name="Jiao Y."/>
        </authorList>
    </citation>
    <scope>NUCLEOTIDE SEQUENCE [LARGE SCALE GENOMIC DNA]</scope>
    <source>
        <strain evidence="3">IBCAS-2021</strain>
        <tissue evidence="3">Leaf</tissue>
    </source>
</reference>
<dbReference type="Proteomes" id="UP000825729">
    <property type="component" value="Unassembled WGS sequence"/>
</dbReference>
<evidence type="ECO:0000313" key="3">
    <source>
        <dbReference type="EMBL" id="KAG9441790.1"/>
    </source>
</evidence>
<evidence type="ECO:0000256" key="1">
    <source>
        <dbReference type="SAM" id="MobiDB-lite"/>
    </source>
</evidence>
<dbReference type="InterPro" id="IPR056697">
    <property type="entry name" value="DUF7795"/>
</dbReference>
<dbReference type="Pfam" id="PF25071">
    <property type="entry name" value="DUF7795"/>
    <property type="match status" value="1"/>
</dbReference>
<dbReference type="AlphaFoldDB" id="A0AAV7E0R0"/>
<evidence type="ECO:0000313" key="4">
    <source>
        <dbReference type="Proteomes" id="UP000825729"/>
    </source>
</evidence>
<dbReference type="PANTHER" id="PTHR35305">
    <property type="entry name" value="FAD-BINDING PROTEIN"/>
    <property type="match status" value="1"/>
</dbReference>
<gene>
    <name evidence="3" type="ORF">H6P81_017644</name>
</gene>
<feature type="region of interest" description="Disordered" evidence="1">
    <location>
        <begin position="1"/>
        <end position="35"/>
    </location>
</feature>
<evidence type="ECO:0000259" key="2">
    <source>
        <dbReference type="Pfam" id="PF25071"/>
    </source>
</evidence>
<feature type="domain" description="DUF7795" evidence="2">
    <location>
        <begin position="144"/>
        <end position="263"/>
    </location>
</feature>
<comment type="caution">
    <text evidence="3">The sequence shown here is derived from an EMBL/GenBank/DDBJ whole genome shotgun (WGS) entry which is preliminary data.</text>
</comment>
<organism evidence="3 4">
    <name type="scientific">Aristolochia fimbriata</name>
    <name type="common">White veined hardy Dutchman's pipe vine</name>
    <dbReference type="NCBI Taxonomy" id="158543"/>
    <lineage>
        <taxon>Eukaryota</taxon>
        <taxon>Viridiplantae</taxon>
        <taxon>Streptophyta</taxon>
        <taxon>Embryophyta</taxon>
        <taxon>Tracheophyta</taxon>
        <taxon>Spermatophyta</taxon>
        <taxon>Magnoliopsida</taxon>
        <taxon>Magnoliidae</taxon>
        <taxon>Piperales</taxon>
        <taxon>Aristolochiaceae</taxon>
        <taxon>Aristolochia</taxon>
    </lineage>
</organism>
<dbReference type="EMBL" id="JAINDJ010000007">
    <property type="protein sequence ID" value="KAG9441790.1"/>
    <property type="molecule type" value="Genomic_DNA"/>
</dbReference>
<feature type="compositionally biased region" description="Basic residues" evidence="1">
    <location>
        <begin position="23"/>
        <end position="34"/>
    </location>
</feature>